<keyword evidence="9" id="KW-1185">Reference proteome</keyword>
<dbReference type="Pfam" id="PF01521">
    <property type="entry name" value="Fe-S_biosyn"/>
    <property type="match status" value="1"/>
</dbReference>
<dbReference type="SUPFAM" id="SSF89360">
    <property type="entry name" value="HesB-like domain"/>
    <property type="match status" value="1"/>
</dbReference>
<evidence type="ECO:0000256" key="5">
    <source>
        <dbReference type="ARBA" id="ARBA00023004"/>
    </source>
</evidence>
<evidence type="ECO:0000313" key="8">
    <source>
        <dbReference type="EMBL" id="EPE37336.1"/>
    </source>
</evidence>
<dbReference type="PANTHER" id="PTHR10072">
    <property type="entry name" value="IRON-SULFUR CLUSTER ASSEMBLY PROTEIN"/>
    <property type="match status" value="1"/>
</dbReference>
<dbReference type="InterPro" id="IPR050322">
    <property type="entry name" value="Fe-S_cluster_asmbl/transfer"/>
</dbReference>
<comment type="cofactor">
    <cofactor evidence="1">
        <name>Fe cation</name>
        <dbReference type="ChEBI" id="CHEBI:24875"/>
    </cofactor>
</comment>
<dbReference type="GO" id="GO:0005829">
    <property type="term" value="C:cytosol"/>
    <property type="evidence" value="ECO:0007669"/>
    <property type="project" value="TreeGrafter"/>
</dbReference>
<dbReference type="GO" id="GO:0016226">
    <property type="term" value="P:iron-sulfur cluster assembly"/>
    <property type="evidence" value="ECO:0007669"/>
    <property type="project" value="InterPro"/>
</dbReference>
<evidence type="ECO:0000259" key="7">
    <source>
        <dbReference type="Pfam" id="PF01521"/>
    </source>
</evidence>
<name>S3DZJ0_9GAMM</name>
<dbReference type="InterPro" id="IPR035903">
    <property type="entry name" value="HesB-like_dom_sf"/>
</dbReference>
<keyword evidence="4" id="KW-0479">Metal-binding</keyword>
<dbReference type="PROSITE" id="PS01152">
    <property type="entry name" value="HESB"/>
    <property type="match status" value="1"/>
</dbReference>
<protein>
    <recommendedName>
        <fullName evidence="3">Iron-binding protein IscA</fullName>
    </recommendedName>
    <alternativeName>
        <fullName evidence="6">Iron-sulfur cluster assembly protein</fullName>
    </alternativeName>
</protein>
<evidence type="ECO:0000256" key="6">
    <source>
        <dbReference type="ARBA" id="ARBA00032050"/>
    </source>
</evidence>
<evidence type="ECO:0000313" key="9">
    <source>
        <dbReference type="Proteomes" id="UP000053688"/>
    </source>
</evidence>
<comment type="caution">
    <text evidence="8">The sequence shown here is derived from an EMBL/GenBank/DDBJ whole genome shotgun (WGS) entry which is preliminary data.</text>
</comment>
<dbReference type="GO" id="GO:0051537">
    <property type="term" value="F:2 iron, 2 sulfur cluster binding"/>
    <property type="evidence" value="ECO:0007669"/>
    <property type="project" value="TreeGrafter"/>
</dbReference>
<dbReference type="InterPro" id="IPR011302">
    <property type="entry name" value="IscA_proteobact"/>
</dbReference>
<accession>S3DZJ0</accession>
<dbReference type="STRING" id="28176.CF66_9023"/>
<evidence type="ECO:0000256" key="4">
    <source>
        <dbReference type="ARBA" id="ARBA00022723"/>
    </source>
</evidence>
<gene>
    <name evidence="8" type="primary">iscA</name>
    <name evidence="8" type="ORF">O1U_0636</name>
</gene>
<dbReference type="NCBIfam" id="TIGR02011">
    <property type="entry name" value="IscA"/>
    <property type="match status" value="1"/>
</dbReference>
<evidence type="ECO:0000256" key="3">
    <source>
        <dbReference type="ARBA" id="ARBA00014591"/>
    </source>
</evidence>
<reference evidence="8 9" key="1">
    <citation type="journal article" date="2014" name="Environ. Microbiol.">
        <title>Genomic signatures of obligate host dependence in the luminous bacterial symbiont of a vertebrate.</title>
        <authorList>
            <person name="Hendry T.A."/>
            <person name="de Wet J.R."/>
            <person name="Dunlap P.V."/>
        </authorList>
    </citation>
    <scope>NUCLEOTIDE SEQUENCE [LARGE SCALE GENOMIC DNA]</scope>
    <source>
        <strain evidence="8 9">Akat1</strain>
    </source>
</reference>
<dbReference type="EMBL" id="AMSD01000002">
    <property type="protein sequence ID" value="EPE37336.1"/>
    <property type="molecule type" value="Genomic_DNA"/>
</dbReference>
<dbReference type="InterPro" id="IPR017870">
    <property type="entry name" value="FeS_cluster_insertion_CS"/>
</dbReference>
<organism evidence="8 9">
    <name type="scientific">Candidatus Photodesmus katoptron Akat1</name>
    <dbReference type="NCBI Taxonomy" id="1236703"/>
    <lineage>
        <taxon>Bacteria</taxon>
        <taxon>Pseudomonadati</taxon>
        <taxon>Pseudomonadota</taxon>
        <taxon>Gammaproteobacteria</taxon>
        <taxon>Vibrionales</taxon>
        <taxon>Vibrionaceae</taxon>
        <taxon>Candidatus Photodesmus</taxon>
    </lineage>
</organism>
<dbReference type="AlphaFoldDB" id="S3DZJ0"/>
<proteinExistence type="inferred from homology"/>
<dbReference type="RefSeq" id="WP_016503968.1">
    <property type="nucleotide sequence ID" value="NZ_AMSD01000002.1"/>
</dbReference>
<evidence type="ECO:0000256" key="2">
    <source>
        <dbReference type="ARBA" id="ARBA00006718"/>
    </source>
</evidence>
<comment type="similarity">
    <text evidence="2">Belongs to the HesB/IscA family.</text>
</comment>
<feature type="domain" description="Core" evidence="7">
    <location>
        <begin position="1"/>
        <end position="104"/>
    </location>
</feature>
<dbReference type="InterPro" id="IPR000361">
    <property type="entry name" value="ATAP_core_dom"/>
</dbReference>
<sequence>MAITMTEIAARRIKSCLKNRGSGIGLRVGIKASGCSGMTYFLEVADTLNKDDKVFECCMGVKLIIDSRSLLHLDGTKLNYVKNGLNEGFEFDNPNVKSKCGCGESFNV</sequence>
<dbReference type="Gene3D" id="2.60.300.12">
    <property type="entry name" value="HesB-like domain"/>
    <property type="match status" value="1"/>
</dbReference>
<dbReference type="GO" id="GO:0046872">
    <property type="term" value="F:metal ion binding"/>
    <property type="evidence" value="ECO:0007669"/>
    <property type="project" value="UniProtKB-KW"/>
</dbReference>
<keyword evidence="5" id="KW-0408">Iron</keyword>
<dbReference type="FunFam" id="2.60.300.12:FF:000001">
    <property type="entry name" value="Iron-binding protein IscA"/>
    <property type="match status" value="1"/>
</dbReference>
<dbReference type="Proteomes" id="UP000053688">
    <property type="component" value="Unassembled WGS sequence"/>
</dbReference>
<evidence type="ECO:0000256" key="1">
    <source>
        <dbReference type="ARBA" id="ARBA00001962"/>
    </source>
</evidence>
<dbReference type="PANTHER" id="PTHR10072:SF41">
    <property type="entry name" value="IRON-SULFUR CLUSTER ASSEMBLY 1 HOMOLOG, MITOCHONDRIAL"/>
    <property type="match status" value="1"/>
</dbReference>
<dbReference type="InterPro" id="IPR016092">
    <property type="entry name" value="ATAP"/>
</dbReference>
<dbReference type="PATRIC" id="fig|1236703.3.peg.650"/>
<dbReference type="eggNOG" id="COG0316">
    <property type="taxonomic scope" value="Bacteria"/>
</dbReference>
<dbReference type="NCBIfam" id="TIGR00049">
    <property type="entry name" value="iron-sulfur cluster assembly accessory protein"/>
    <property type="match status" value="1"/>
</dbReference>